<keyword evidence="7" id="KW-1185">Reference proteome</keyword>
<dbReference type="PROSITE" id="PS51635">
    <property type="entry name" value="PNPLA"/>
    <property type="match status" value="1"/>
</dbReference>
<dbReference type="PANTHER" id="PTHR32176:SF110">
    <property type="entry name" value="PATATIN"/>
    <property type="match status" value="1"/>
</dbReference>
<evidence type="ECO:0000256" key="4">
    <source>
        <dbReference type="PROSITE-ProRule" id="PRU01161"/>
    </source>
</evidence>
<dbReference type="Gene3D" id="3.40.1090.10">
    <property type="entry name" value="Cytosolic phospholipase A2 catalytic domain"/>
    <property type="match status" value="2"/>
</dbReference>
<evidence type="ECO:0000313" key="6">
    <source>
        <dbReference type="EMBL" id="KAE8715499.1"/>
    </source>
</evidence>
<organism evidence="6 7">
    <name type="scientific">Hibiscus syriacus</name>
    <name type="common">Rose of Sharon</name>
    <dbReference type="NCBI Taxonomy" id="106335"/>
    <lineage>
        <taxon>Eukaryota</taxon>
        <taxon>Viridiplantae</taxon>
        <taxon>Streptophyta</taxon>
        <taxon>Embryophyta</taxon>
        <taxon>Tracheophyta</taxon>
        <taxon>Spermatophyta</taxon>
        <taxon>Magnoliopsida</taxon>
        <taxon>eudicotyledons</taxon>
        <taxon>Gunneridae</taxon>
        <taxon>Pentapetalae</taxon>
        <taxon>rosids</taxon>
        <taxon>malvids</taxon>
        <taxon>Malvales</taxon>
        <taxon>Malvaceae</taxon>
        <taxon>Malvoideae</taxon>
        <taxon>Hibiscus</taxon>
    </lineage>
</organism>
<feature type="domain" description="PNPLA" evidence="5">
    <location>
        <begin position="29"/>
        <end position="158"/>
    </location>
</feature>
<reference evidence="6" key="1">
    <citation type="submission" date="2019-09" db="EMBL/GenBank/DDBJ databases">
        <title>Draft genome information of white flower Hibiscus syriacus.</title>
        <authorList>
            <person name="Kim Y.-M."/>
        </authorList>
    </citation>
    <scope>NUCLEOTIDE SEQUENCE [LARGE SCALE GENOMIC DNA]</scope>
    <source>
        <strain evidence="6">YM2019G1</strain>
    </source>
</reference>
<dbReference type="GO" id="GO:0047372">
    <property type="term" value="F:monoacylglycerol lipase activity"/>
    <property type="evidence" value="ECO:0007669"/>
    <property type="project" value="TreeGrafter"/>
</dbReference>
<evidence type="ECO:0000256" key="2">
    <source>
        <dbReference type="ARBA" id="ARBA00022963"/>
    </source>
</evidence>
<dbReference type="AlphaFoldDB" id="A0A6A3BKZ7"/>
<dbReference type="InterPro" id="IPR002641">
    <property type="entry name" value="PNPLA_dom"/>
</dbReference>
<accession>A0A6A3BKZ7</accession>
<comment type="similarity">
    <text evidence="1">Belongs to the patatin family.</text>
</comment>
<evidence type="ECO:0000259" key="5">
    <source>
        <dbReference type="PROSITE" id="PS51635"/>
    </source>
</evidence>
<evidence type="ECO:0000256" key="3">
    <source>
        <dbReference type="ARBA" id="ARBA00023098"/>
    </source>
</evidence>
<keyword evidence="2" id="KW-0442">Lipid degradation</keyword>
<name>A0A6A3BKZ7_HIBSY</name>
<evidence type="ECO:0000313" key="7">
    <source>
        <dbReference type="Proteomes" id="UP000436088"/>
    </source>
</evidence>
<dbReference type="PANTHER" id="PTHR32176">
    <property type="entry name" value="XYLOSE ISOMERASE"/>
    <property type="match status" value="1"/>
</dbReference>
<keyword evidence="3" id="KW-0443">Lipid metabolism</keyword>
<dbReference type="EMBL" id="VEPZ02000859">
    <property type="protein sequence ID" value="KAE8715499.1"/>
    <property type="molecule type" value="Genomic_DNA"/>
</dbReference>
<feature type="short sequence motif" description="GXGXXG" evidence="4">
    <location>
        <begin position="33"/>
        <end position="38"/>
    </location>
</feature>
<evidence type="ECO:0000256" key="1">
    <source>
        <dbReference type="ARBA" id="ARBA00010240"/>
    </source>
</evidence>
<dbReference type="InterPro" id="IPR016035">
    <property type="entry name" value="Acyl_Trfase/lysoPLipase"/>
</dbReference>
<gene>
    <name evidence="6" type="ORF">F3Y22_tig00110163pilonHSYRG00051</name>
</gene>
<comment type="caution">
    <text evidence="4">Lacks conserved residue(s) required for the propagation of feature annotation.</text>
</comment>
<dbReference type="SUPFAM" id="SSF52151">
    <property type="entry name" value="FabD/lysophospholipase-like"/>
    <property type="match status" value="1"/>
</dbReference>
<protein>
    <recommendedName>
        <fullName evidence="5">PNPLA domain-containing protein</fullName>
    </recommendedName>
</protein>
<comment type="caution">
    <text evidence="6">The sequence shown here is derived from an EMBL/GenBank/DDBJ whole genome shotgun (WGS) entry which is preliminary data.</text>
</comment>
<proteinExistence type="inferred from homology"/>
<sequence>MGRQFWGNGVASPKSPLQAPTYGNLITVLSIDGGGIRGIIPGTILAFLEAELQKLDGEEARLADYFDVITRTSTGGLDLHNATVFKALKSGKKNYHRIQDDTLSGTVTSVDIATKQNLEDLVKVGRIRRLALAEKLYNEKRQRDMKSPLGKQLAAKKK</sequence>
<dbReference type="GO" id="GO:0016042">
    <property type="term" value="P:lipid catabolic process"/>
    <property type="evidence" value="ECO:0007669"/>
    <property type="project" value="UniProtKB-KW"/>
</dbReference>
<dbReference type="GO" id="GO:0004620">
    <property type="term" value="F:phospholipase activity"/>
    <property type="evidence" value="ECO:0007669"/>
    <property type="project" value="TreeGrafter"/>
</dbReference>
<dbReference type="Proteomes" id="UP000436088">
    <property type="component" value="Unassembled WGS sequence"/>
</dbReference>